<sequence>MPQPKLLFLHGGGTNANIFRVQSRRLAALLKPHFELVYLNAILESRAGPGVLAFFEDAGPYREWLRDLIPGAEDADESTNSLDHLVTAFRRKGPFVGIVAFSQGAKMAVHLLRRLEAEKKGRRTEFVVAICGTVPYFFDDGGVRNEMLAVKTESVHVMGDNDPYRLQSEKLVDCFDPESRRVVRFKGGHLMPGDESINKLLLNIILHAYDDM</sequence>
<dbReference type="GO" id="GO:0044550">
    <property type="term" value="P:secondary metabolite biosynthetic process"/>
    <property type="evidence" value="ECO:0007669"/>
    <property type="project" value="TreeGrafter"/>
</dbReference>
<evidence type="ECO:0000313" key="4">
    <source>
        <dbReference type="EMBL" id="KAK3368765.1"/>
    </source>
</evidence>
<keyword evidence="2 4" id="KW-0378">Hydrolase</keyword>
<feature type="domain" description="Serine hydrolase" evidence="3">
    <location>
        <begin position="3"/>
        <end position="197"/>
    </location>
</feature>
<reference evidence="4" key="2">
    <citation type="submission" date="2023-06" db="EMBL/GenBank/DDBJ databases">
        <authorList>
            <consortium name="Lawrence Berkeley National Laboratory"/>
            <person name="Haridas S."/>
            <person name="Hensen N."/>
            <person name="Bonometti L."/>
            <person name="Westerberg I."/>
            <person name="Brannstrom I.O."/>
            <person name="Guillou S."/>
            <person name="Cros-Aarteil S."/>
            <person name="Calhoun S."/>
            <person name="Kuo A."/>
            <person name="Mondo S."/>
            <person name="Pangilinan J."/>
            <person name="Riley R."/>
            <person name="LaButti K."/>
            <person name="Andreopoulos B."/>
            <person name="Lipzen A."/>
            <person name="Chen C."/>
            <person name="Yanf M."/>
            <person name="Daum C."/>
            <person name="Ng V."/>
            <person name="Clum A."/>
            <person name="Steindorff A."/>
            <person name="Ohm R."/>
            <person name="Martin F."/>
            <person name="Silar P."/>
            <person name="Natvig D."/>
            <person name="Lalanne C."/>
            <person name="Gautier V."/>
            <person name="Ament-velasquez S.L."/>
            <person name="Kruys A."/>
            <person name="Hutchinson M.I."/>
            <person name="Powell A.J."/>
            <person name="Barry K."/>
            <person name="Miller A.N."/>
            <person name="Grigoriev I.V."/>
            <person name="Debuchy R."/>
            <person name="Gladieux P."/>
            <person name="Thoren M.H."/>
            <person name="Johannesson H."/>
        </authorList>
    </citation>
    <scope>NUCLEOTIDE SEQUENCE</scope>
    <source>
        <strain evidence="4">CBS 232.78</strain>
    </source>
</reference>
<dbReference type="InterPro" id="IPR050593">
    <property type="entry name" value="LovG"/>
</dbReference>
<evidence type="ECO:0000256" key="1">
    <source>
        <dbReference type="ARBA" id="ARBA00005863"/>
    </source>
</evidence>
<reference evidence="4" key="1">
    <citation type="journal article" date="2023" name="Mol. Phylogenet. Evol.">
        <title>Genome-scale phylogeny and comparative genomics of the fungal order Sordariales.</title>
        <authorList>
            <person name="Hensen N."/>
            <person name="Bonometti L."/>
            <person name="Westerberg I."/>
            <person name="Brannstrom I.O."/>
            <person name="Guillou S."/>
            <person name="Cros-Aarteil S."/>
            <person name="Calhoun S."/>
            <person name="Haridas S."/>
            <person name="Kuo A."/>
            <person name="Mondo S."/>
            <person name="Pangilinan J."/>
            <person name="Riley R."/>
            <person name="LaButti K."/>
            <person name="Andreopoulos B."/>
            <person name="Lipzen A."/>
            <person name="Chen C."/>
            <person name="Yan M."/>
            <person name="Daum C."/>
            <person name="Ng V."/>
            <person name="Clum A."/>
            <person name="Steindorff A."/>
            <person name="Ohm R.A."/>
            <person name="Martin F."/>
            <person name="Silar P."/>
            <person name="Natvig D.O."/>
            <person name="Lalanne C."/>
            <person name="Gautier V."/>
            <person name="Ament-Velasquez S.L."/>
            <person name="Kruys A."/>
            <person name="Hutchinson M.I."/>
            <person name="Powell A.J."/>
            <person name="Barry K."/>
            <person name="Miller A.N."/>
            <person name="Grigoriev I.V."/>
            <person name="Debuchy R."/>
            <person name="Gladieux P."/>
            <person name="Hiltunen Thoren M."/>
            <person name="Johannesson H."/>
        </authorList>
    </citation>
    <scope>NUCLEOTIDE SEQUENCE</scope>
    <source>
        <strain evidence="4">CBS 232.78</strain>
    </source>
</reference>
<name>A0AAE0K3D7_9PEZI</name>
<dbReference type="AlphaFoldDB" id="A0AAE0K3D7"/>
<dbReference type="Proteomes" id="UP001285441">
    <property type="component" value="Unassembled WGS sequence"/>
</dbReference>
<organism evidence="4 5">
    <name type="scientific">Podospora didyma</name>
    <dbReference type="NCBI Taxonomy" id="330526"/>
    <lineage>
        <taxon>Eukaryota</taxon>
        <taxon>Fungi</taxon>
        <taxon>Dikarya</taxon>
        <taxon>Ascomycota</taxon>
        <taxon>Pezizomycotina</taxon>
        <taxon>Sordariomycetes</taxon>
        <taxon>Sordariomycetidae</taxon>
        <taxon>Sordariales</taxon>
        <taxon>Podosporaceae</taxon>
        <taxon>Podospora</taxon>
    </lineage>
</organism>
<keyword evidence="5" id="KW-1185">Reference proteome</keyword>
<dbReference type="GO" id="GO:0016787">
    <property type="term" value="F:hydrolase activity"/>
    <property type="evidence" value="ECO:0007669"/>
    <property type="project" value="UniProtKB-KW"/>
</dbReference>
<dbReference type="SUPFAM" id="SSF53474">
    <property type="entry name" value="alpha/beta-Hydrolases"/>
    <property type="match status" value="1"/>
</dbReference>
<dbReference type="PANTHER" id="PTHR48070:SF3">
    <property type="entry name" value="ESTERASE DBAE-RELATED"/>
    <property type="match status" value="1"/>
</dbReference>
<dbReference type="InterPro" id="IPR005645">
    <property type="entry name" value="FSH-like_dom"/>
</dbReference>
<comment type="similarity">
    <text evidence="1">Belongs to the LovG family.</text>
</comment>
<accession>A0AAE0K3D7</accession>
<dbReference type="PANTHER" id="PTHR48070">
    <property type="entry name" value="ESTERASE OVCA2"/>
    <property type="match status" value="1"/>
</dbReference>
<evidence type="ECO:0000259" key="3">
    <source>
        <dbReference type="Pfam" id="PF03959"/>
    </source>
</evidence>
<dbReference type="Pfam" id="PF03959">
    <property type="entry name" value="FSH1"/>
    <property type="match status" value="1"/>
</dbReference>
<dbReference type="GO" id="GO:0005634">
    <property type="term" value="C:nucleus"/>
    <property type="evidence" value="ECO:0007669"/>
    <property type="project" value="TreeGrafter"/>
</dbReference>
<dbReference type="GO" id="GO:0005737">
    <property type="term" value="C:cytoplasm"/>
    <property type="evidence" value="ECO:0007669"/>
    <property type="project" value="TreeGrafter"/>
</dbReference>
<evidence type="ECO:0000256" key="2">
    <source>
        <dbReference type="ARBA" id="ARBA00022801"/>
    </source>
</evidence>
<comment type="caution">
    <text evidence="4">The sequence shown here is derived from an EMBL/GenBank/DDBJ whole genome shotgun (WGS) entry which is preliminary data.</text>
</comment>
<dbReference type="Gene3D" id="3.40.50.1820">
    <property type="entry name" value="alpha/beta hydrolase"/>
    <property type="match status" value="1"/>
</dbReference>
<proteinExistence type="inferred from homology"/>
<gene>
    <name evidence="4" type="ORF">B0H63DRAFT_81259</name>
</gene>
<protein>
    <submittedName>
        <fullName evidence="4">Serine hydrolase FSH</fullName>
    </submittedName>
</protein>
<dbReference type="EMBL" id="JAULSW010000010">
    <property type="protein sequence ID" value="KAK3368765.1"/>
    <property type="molecule type" value="Genomic_DNA"/>
</dbReference>
<dbReference type="InterPro" id="IPR029058">
    <property type="entry name" value="AB_hydrolase_fold"/>
</dbReference>
<evidence type="ECO:0000313" key="5">
    <source>
        <dbReference type="Proteomes" id="UP001285441"/>
    </source>
</evidence>